<keyword evidence="13" id="KW-1185">Reference proteome</keyword>
<keyword evidence="8" id="KW-0862">Zinc</keyword>
<dbReference type="InterPro" id="IPR000477">
    <property type="entry name" value="RT_dom"/>
</dbReference>
<dbReference type="Proteomes" id="UP000069940">
    <property type="component" value="Unassembled WGS sequence"/>
</dbReference>
<dbReference type="InterPro" id="IPR050951">
    <property type="entry name" value="Retrovirus_Pol_polyprotein"/>
</dbReference>
<keyword evidence="3" id="KW-0548">Nucleotidyltransferase</keyword>
<dbReference type="CDD" id="cd01647">
    <property type="entry name" value="RT_LTR"/>
    <property type="match status" value="1"/>
</dbReference>
<dbReference type="SMART" id="SM00343">
    <property type="entry name" value="ZnF_C2HC"/>
    <property type="match status" value="2"/>
</dbReference>
<keyword evidence="8" id="KW-0479">Metal-binding</keyword>
<dbReference type="InterPro" id="IPR043502">
    <property type="entry name" value="DNA/RNA_pol_sf"/>
</dbReference>
<dbReference type="GeneID" id="134286516"/>
<keyword evidence="4" id="KW-0540">Nuclease</keyword>
<dbReference type="InterPro" id="IPR036875">
    <property type="entry name" value="Znf_CCHC_sf"/>
</dbReference>
<accession>A0ABM1ZIY9</accession>
<evidence type="ECO:0000256" key="1">
    <source>
        <dbReference type="ARBA" id="ARBA00012493"/>
    </source>
</evidence>
<sequence length="949" mass="108698">MPRKRRSQVGANTEANVSEYGENDEAGERFFHPEELKQLIPVFREGCGVTEWINTIDHYQELYSWSEKTTLLYATCRLAGAAHQWFLGARQHILSWKDFKATILLAFPDHEDEANVHRKLSRCMKDSKESYENYVFRMNALGQKGKLSSAAIIKYVISGLSYDVLYPSIVSRQYASIYELLDQIRYCEANMELCKRRSFPSRSSSQKQPVSNPIPKRPEDPKSSSNPPSSTKRSDECFNCHGSGHISINCPHPQRRPRCSLCRKVGHDEQRCFKRNQSERQQSNNEPAINQVPKASGENTAYPISKEDEPLPTTEGKFLEVNSNSMVACIVIVGGLLRTMLALADSGCPVSLIKQSCIPEGLELSRTSDRDLVGVNDSKIEIVGAYSTFIMIDTSVYVANLTVVTDNTMKVDLIVGRRFLQDNGFCGLSFLPECSYDVEAMKNVFDGDVADASILFVDANDELDIGDTVETGALSGSVYELFKRDYWNREKPREPLVRHCVEIKLKEDRYYNATPLRLSDYERKQQNRIVQDMLSNGIIRESESPYSSRVVLTRKKNGEYRLCVNFKPLNKLVERNHFPLPIIEDQISKLQGRKYFTCLDMKNGFYHVDIAEGSRKYLSFVTEEGQYEFNKLPFGYTNSPAIFARYVMKVLKEFVDSGEIVVFIDDILASSVTVSEHMDLLSRLFRTLSDNHIELNVKKCSFLKTGIEFLGYYVTFNQIRPSDRHIENISNFPVPTNDKALQRFLGLMSYFRKFIYRYNHIASPLYELQNRRGSDFKFESRHYESFDKLKGALISKPVLCIYSPKLETQLHTDASSNGFGGILVQRQTCDNQFHPTMFFSRKTTAAESVLHSFELETLAIVYSLQRFRVYLFGIHFTIVTDCNSLKATLDKKDVNPKIARWALFLEQFDYAIEHRSGTKMQHVDALSRMYCLAIEETEESINVFENALT</sequence>
<feature type="domain" description="CCHC-type" evidence="10">
    <location>
        <begin position="237"/>
        <end position="251"/>
    </location>
</feature>
<dbReference type="RefSeq" id="XP_062704124.1">
    <property type="nucleotide sequence ID" value="XM_062848140.1"/>
</dbReference>
<evidence type="ECO:0000256" key="4">
    <source>
        <dbReference type="ARBA" id="ARBA00022722"/>
    </source>
</evidence>
<evidence type="ECO:0000256" key="9">
    <source>
        <dbReference type="SAM" id="MobiDB-lite"/>
    </source>
</evidence>
<reference evidence="12" key="2">
    <citation type="submission" date="2025-05" db="UniProtKB">
        <authorList>
            <consortium name="EnsemblMetazoa"/>
        </authorList>
    </citation>
    <scope>IDENTIFICATION</scope>
    <source>
        <strain evidence="12">Foshan</strain>
    </source>
</reference>
<protein>
    <recommendedName>
        <fullName evidence="1">RNA-directed DNA polymerase</fullName>
        <ecNumber evidence="1">2.7.7.49</ecNumber>
    </recommendedName>
</protein>
<proteinExistence type="predicted"/>
<feature type="region of interest" description="Disordered" evidence="9">
    <location>
        <begin position="198"/>
        <end position="234"/>
    </location>
</feature>
<dbReference type="Gene3D" id="3.10.10.10">
    <property type="entry name" value="HIV Type 1 Reverse Transcriptase, subunit A, domain 1"/>
    <property type="match status" value="1"/>
</dbReference>
<dbReference type="EnsemblMetazoa" id="AALFPA23_018944.R27857">
    <property type="protein sequence ID" value="AALFPA23_018944.P27857"/>
    <property type="gene ID" value="AALFPA23_018944"/>
</dbReference>
<feature type="region of interest" description="Disordered" evidence="9">
    <location>
        <begin position="275"/>
        <end position="311"/>
    </location>
</feature>
<feature type="compositionally biased region" description="Polar residues" evidence="9">
    <location>
        <begin position="279"/>
        <end position="288"/>
    </location>
</feature>
<keyword evidence="7" id="KW-0695">RNA-directed DNA polymerase</keyword>
<keyword evidence="8" id="KW-0863">Zinc-finger</keyword>
<dbReference type="EC" id="2.7.7.49" evidence="1"/>
<dbReference type="CDD" id="cd09274">
    <property type="entry name" value="RNase_HI_RT_Ty3"/>
    <property type="match status" value="1"/>
</dbReference>
<dbReference type="SUPFAM" id="SSF57756">
    <property type="entry name" value="Retrovirus zinc finger-like domains"/>
    <property type="match status" value="1"/>
</dbReference>
<keyword evidence="2" id="KW-0808">Transferase</keyword>
<reference evidence="13" key="1">
    <citation type="journal article" date="2015" name="Proc. Natl. Acad. Sci. U.S.A.">
        <title>Genome sequence of the Asian Tiger mosquito, Aedes albopictus, reveals insights into its biology, genetics, and evolution.</title>
        <authorList>
            <person name="Chen X.G."/>
            <person name="Jiang X."/>
            <person name="Gu J."/>
            <person name="Xu M."/>
            <person name="Wu Y."/>
            <person name="Deng Y."/>
            <person name="Zhang C."/>
            <person name="Bonizzoni M."/>
            <person name="Dermauw W."/>
            <person name="Vontas J."/>
            <person name="Armbruster P."/>
            <person name="Huang X."/>
            <person name="Yang Y."/>
            <person name="Zhang H."/>
            <person name="He W."/>
            <person name="Peng H."/>
            <person name="Liu Y."/>
            <person name="Wu K."/>
            <person name="Chen J."/>
            <person name="Lirakis M."/>
            <person name="Topalis P."/>
            <person name="Van Leeuwen T."/>
            <person name="Hall A.B."/>
            <person name="Jiang X."/>
            <person name="Thorpe C."/>
            <person name="Mueller R.L."/>
            <person name="Sun C."/>
            <person name="Waterhouse R.M."/>
            <person name="Yan G."/>
            <person name="Tu Z.J."/>
            <person name="Fang X."/>
            <person name="James A.A."/>
        </authorList>
    </citation>
    <scope>NUCLEOTIDE SEQUENCE [LARGE SCALE GENOMIC DNA]</scope>
    <source>
        <strain evidence="13">Foshan</strain>
    </source>
</reference>
<dbReference type="PANTHER" id="PTHR37984">
    <property type="entry name" value="PROTEIN CBG26694"/>
    <property type="match status" value="1"/>
</dbReference>
<evidence type="ECO:0000313" key="12">
    <source>
        <dbReference type="EnsemblMetazoa" id="AALFPA23_018944.P27857"/>
    </source>
</evidence>
<name>A0ABM1ZIY9_AEDAL</name>
<keyword evidence="6" id="KW-0378">Hydrolase</keyword>
<evidence type="ECO:0000256" key="5">
    <source>
        <dbReference type="ARBA" id="ARBA00022759"/>
    </source>
</evidence>
<feature type="domain" description="Reverse transcriptase" evidence="11">
    <location>
        <begin position="534"/>
        <end position="714"/>
    </location>
</feature>
<dbReference type="Pfam" id="PF00078">
    <property type="entry name" value="RVT_1"/>
    <property type="match status" value="1"/>
</dbReference>
<dbReference type="InterPro" id="IPR021109">
    <property type="entry name" value="Peptidase_aspartic_dom_sf"/>
</dbReference>
<keyword evidence="5" id="KW-0255">Endonuclease</keyword>
<evidence type="ECO:0000313" key="13">
    <source>
        <dbReference type="Proteomes" id="UP000069940"/>
    </source>
</evidence>
<dbReference type="Gene3D" id="3.30.70.270">
    <property type="match status" value="2"/>
</dbReference>
<dbReference type="PROSITE" id="PS50158">
    <property type="entry name" value="ZF_CCHC"/>
    <property type="match status" value="1"/>
</dbReference>
<dbReference type="PROSITE" id="PS50878">
    <property type="entry name" value="RT_POL"/>
    <property type="match status" value="1"/>
</dbReference>
<dbReference type="Gene3D" id="2.40.70.10">
    <property type="entry name" value="Acid Proteases"/>
    <property type="match status" value="1"/>
</dbReference>
<evidence type="ECO:0000259" key="11">
    <source>
        <dbReference type="PROSITE" id="PS50878"/>
    </source>
</evidence>
<dbReference type="Pfam" id="PF03732">
    <property type="entry name" value="Retrotrans_gag"/>
    <property type="match status" value="1"/>
</dbReference>
<dbReference type="SUPFAM" id="SSF56672">
    <property type="entry name" value="DNA/RNA polymerases"/>
    <property type="match status" value="1"/>
</dbReference>
<dbReference type="Pfam" id="PF17917">
    <property type="entry name" value="RT_RNaseH"/>
    <property type="match status" value="1"/>
</dbReference>
<evidence type="ECO:0000256" key="2">
    <source>
        <dbReference type="ARBA" id="ARBA00022679"/>
    </source>
</evidence>
<evidence type="ECO:0000256" key="7">
    <source>
        <dbReference type="ARBA" id="ARBA00022918"/>
    </source>
</evidence>
<dbReference type="InterPro" id="IPR001878">
    <property type="entry name" value="Znf_CCHC"/>
</dbReference>
<dbReference type="InterPro" id="IPR005162">
    <property type="entry name" value="Retrotrans_gag_dom"/>
</dbReference>
<organism evidence="12 13">
    <name type="scientific">Aedes albopictus</name>
    <name type="common">Asian tiger mosquito</name>
    <name type="synonym">Stegomyia albopicta</name>
    <dbReference type="NCBI Taxonomy" id="7160"/>
    <lineage>
        <taxon>Eukaryota</taxon>
        <taxon>Metazoa</taxon>
        <taxon>Ecdysozoa</taxon>
        <taxon>Arthropoda</taxon>
        <taxon>Hexapoda</taxon>
        <taxon>Insecta</taxon>
        <taxon>Pterygota</taxon>
        <taxon>Neoptera</taxon>
        <taxon>Endopterygota</taxon>
        <taxon>Diptera</taxon>
        <taxon>Nematocera</taxon>
        <taxon>Culicoidea</taxon>
        <taxon>Culicidae</taxon>
        <taxon>Culicinae</taxon>
        <taxon>Aedini</taxon>
        <taxon>Aedes</taxon>
        <taxon>Stegomyia</taxon>
    </lineage>
</organism>
<evidence type="ECO:0000256" key="3">
    <source>
        <dbReference type="ARBA" id="ARBA00022695"/>
    </source>
</evidence>
<dbReference type="InterPro" id="IPR041373">
    <property type="entry name" value="RT_RNaseH"/>
</dbReference>
<evidence type="ECO:0000256" key="8">
    <source>
        <dbReference type="PROSITE-ProRule" id="PRU00047"/>
    </source>
</evidence>
<dbReference type="PANTHER" id="PTHR37984:SF5">
    <property type="entry name" value="PROTEIN NYNRIN-LIKE"/>
    <property type="match status" value="1"/>
</dbReference>
<evidence type="ECO:0000256" key="6">
    <source>
        <dbReference type="ARBA" id="ARBA00022801"/>
    </source>
</evidence>
<dbReference type="CDD" id="cd00303">
    <property type="entry name" value="retropepsin_like"/>
    <property type="match status" value="1"/>
</dbReference>
<dbReference type="Gene3D" id="4.10.60.10">
    <property type="entry name" value="Zinc finger, CCHC-type"/>
    <property type="match status" value="1"/>
</dbReference>
<dbReference type="InterPro" id="IPR043128">
    <property type="entry name" value="Rev_trsase/Diguanyl_cyclase"/>
</dbReference>
<evidence type="ECO:0000259" key="10">
    <source>
        <dbReference type="PROSITE" id="PS50158"/>
    </source>
</evidence>
<feature type="compositionally biased region" description="Polar residues" evidence="9">
    <location>
        <begin position="200"/>
        <end position="211"/>
    </location>
</feature>